<comment type="catalytic activity">
    <reaction evidence="5">
        <text>a 2'-deoxyadenosine in DNA + S-adenosyl-L-methionine = an N(6)-methyl-2'-deoxyadenosine in DNA + S-adenosyl-L-homocysteine + H(+)</text>
        <dbReference type="Rhea" id="RHEA:15197"/>
        <dbReference type="Rhea" id="RHEA-COMP:12418"/>
        <dbReference type="Rhea" id="RHEA-COMP:12419"/>
        <dbReference type="ChEBI" id="CHEBI:15378"/>
        <dbReference type="ChEBI" id="CHEBI:57856"/>
        <dbReference type="ChEBI" id="CHEBI:59789"/>
        <dbReference type="ChEBI" id="CHEBI:90615"/>
        <dbReference type="ChEBI" id="CHEBI:90616"/>
        <dbReference type="EC" id="2.1.1.72"/>
    </reaction>
</comment>
<organism evidence="6 7">
    <name type="scientific">Dorea longicatena</name>
    <dbReference type="NCBI Taxonomy" id="88431"/>
    <lineage>
        <taxon>Bacteria</taxon>
        <taxon>Bacillati</taxon>
        <taxon>Bacillota</taxon>
        <taxon>Clostridia</taxon>
        <taxon>Lachnospirales</taxon>
        <taxon>Lachnospiraceae</taxon>
        <taxon>Dorea</taxon>
    </lineage>
</organism>
<dbReference type="RefSeq" id="WP_161159853.1">
    <property type="nucleotide sequence ID" value="NZ_WWSB01000026.1"/>
</dbReference>
<dbReference type="InterPro" id="IPR012327">
    <property type="entry name" value="MeTrfase_D12"/>
</dbReference>
<sequence>MLMYRYIGNKAKLTPYILDKVQQMIGDTGTVADIMAGTGTVSLELRKKGYKVVASDVMTYSYHHLNVNLCMKKPPEFLGLKDIITDDSQCMYESVLKYLNCIEPKKSFFYREFSPEGTPRNGTPSRKYFTSENAMRIDAIREKINEWIDDKLINKSEESLLKHTLIMAVNEVANISGTYGYFLSSFKKNSLERLELKPVDFYDDNNEGHVIKLGFAENLAATIKADLCYIDPPYMKRQYAANYHILETIARGDFPDAVGKSGLRDWWDQHSKLCTKTKGLQSFEKIISDMQCSKFLISYSEDGLFTLEQLQECFSKFGNVLVQEIDYNRFRSNDSKLPQKLKEYLISVER</sequence>
<dbReference type="InterPro" id="IPR029063">
    <property type="entry name" value="SAM-dependent_MTases_sf"/>
</dbReference>
<dbReference type="PRINTS" id="PR00505">
    <property type="entry name" value="D12N6MTFRASE"/>
</dbReference>
<dbReference type="EMBL" id="WWSB01000026">
    <property type="protein sequence ID" value="MZK19179.1"/>
    <property type="molecule type" value="Genomic_DNA"/>
</dbReference>
<name>A0A845KP63_9FIRM</name>
<evidence type="ECO:0000256" key="5">
    <source>
        <dbReference type="ARBA" id="ARBA00047942"/>
    </source>
</evidence>
<keyword evidence="2" id="KW-0489">Methyltransferase</keyword>
<evidence type="ECO:0000313" key="7">
    <source>
        <dbReference type="Proteomes" id="UP000446719"/>
    </source>
</evidence>
<accession>A0A845KP63</accession>
<comment type="caution">
    <text evidence="6">The sequence shown here is derived from an EMBL/GenBank/DDBJ whole genome shotgun (WGS) entry which is preliminary data.</text>
</comment>
<evidence type="ECO:0000256" key="3">
    <source>
        <dbReference type="ARBA" id="ARBA00022679"/>
    </source>
</evidence>
<evidence type="ECO:0000313" key="6">
    <source>
        <dbReference type="EMBL" id="MZK19179.1"/>
    </source>
</evidence>
<keyword evidence="3" id="KW-0808">Transferase</keyword>
<dbReference type="GO" id="GO:0009307">
    <property type="term" value="P:DNA restriction-modification system"/>
    <property type="evidence" value="ECO:0007669"/>
    <property type="project" value="InterPro"/>
</dbReference>
<evidence type="ECO:0000256" key="1">
    <source>
        <dbReference type="ARBA" id="ARBA00011900"/>
    </source>
</evidence>
<dbReference type="Pfam" id="PF02086">
    <property type="entry name" value="MethyltransfD12"/>
    <property type="match status" value="1"/>
</dbReference>
<dbReference type="InterPro" id="IPR002052">
    <property type="entry name" value="DNA_methylase_N6_adenine_CS"/>
</dbReference>
<dbReference type="Proteomes" id="UP000446719">
    <property type="component" value="Unassembled WGS sequence"/>
</dbReference>
<reference evidence="6 7" key="1">
    <citation type="journal article" date="2019" name="Nat. Med.">
        <title>A library of human gut bacterial isolates paired with longitudinal multiomics data enables mechanistic microbiome research.</title>
        <authorList>
            <person name="Poyet M."/>
            <person name="Groussin M."/>
            <person name="Gibbons S.M."/>
            <person name="Avila-Pacheco J."/>
            <person name="Jiang X."/>
            <person name="Kearney S.M."/>
            <person name="Perrotta A.R."/>
            <person name="Berdy B."/>
            <person name="Zhao S."/>
            <person name="Lieberman T.D."/>
            <person name="Swanson P.K."/>
            <person name="Smith M."/>
            <person name="Roesemann S."/>
            <person name="Alexander J.E."/>
            <person name="Rich S.A."/>
            <person name="Livny J."/>
            <person name="Vlamakis H."/>
            <person name="Clish C."/>
            <person name="Bullock K."/>
            <person name="Deik A."/>
            <person name="Scott J."/>
            <person name="Pierce K.A."/>
            <person name="Xavier R.J."/>
            <person name="Alm E.J."/>
        </authorList>
    </citation>
    <scope>NUCLEOTIDE SEQUENCE [LARGE SCALE GENOMIC DNA]</scope>
    <source>
        <strain evidence="6 7">BIOML-A7</strain>
    </source>
</reference>
<dbReference type="PROSITE" id="PS00092">
    <property type="entry name" value="N6_MTASE"/>
    <property type="match status" value="1"/>
</dbReference>
<dbReference type="EC" id="2.1.1.72" evidence="1"/>
<dbReference type="AlphaFoldDB" id="A0A845KP63"/>
<proteinExistence type="predicted"/>
<gene>
    <name evidence="6" type="ORF">GT565_14025</name>
</gene>
<dbReference type="SUPFAM" id="SSF53335">
    <property type="entry name" value="S-adenosyl-L-methionine-dependent methyltransferases"/>
    <property type="match status" value="1"/>
</dbReference>
<dbReference type="GO" id="GO:0003676">
    <property type="term" value="F:nucleic acid binding"/>
    <property type="evidence" value="ECO:0007669"/>
    <property type="project" value="InterPro"/>
</dbReference>
<keyword evidence="4" id="KW-0949">S-adenosyl-L-methionine</keyword>
<protein>
    <recommendedName>
        <fullName evidence="1">site-specific DNA-methyltransferase (adenine-specific)</fullName>
        <ecNumber evidence="1">2.1.1.72</ecNumber>
    </recommendedName>
</protein>
<evidence type="ECO:0000256" key="2">
    <source>
        <dbReference type="ARBA" id="ARBA00022603"/>
    </source>
</evidence>
<dbReference type="GO" id="GO:0009007">
    <property type="term" value="F:site-specific DNA-methyltransferase (adenine-specific) activity"/>
    <property type="evidence" value="ECO:0007669"/>
    <property type="project" value="UniProtKB-EC"/>
</dbReference>
<evidence type="ECO:0000256" key="4">
    <source>
        <dbReference type="ARBA" id="ARBA00022691"/>
    </source>
</evidence>
<dbReference type="GO" id="GO:0032259">
    <property type="term" value="P:methylation"/>
    <property type="evidence" value="ECO:0007669"/>
    <property type="project" value="UniProtKB-KW"/>
</dbReference>